<sequence length="955" mass="109595">MTNLYDLRRRIQSLKIPAAGQKSRFFVPNGALDSLLTLDTVQGVLAERSFSVPPHKIQNTAQTIVDEAKKIFAILIDTKAEGSLGQFIESDTLDKCLPVEVTLLQKLLPEADVQEVLLRQWEYMAYNFRRGPYQRQVRTEVVLPYLEQTKIGSGGFSTVYEIMVHTSHQNFESDVERIGRSGIRMVRKKLTAITSNSTAKDEAELLFLLCSQRHDNVVELITSYSQDNFTNLIFERADMDLHEFLLAEKRVPGFVENRTIFNAILGLARGLEYIHGFKVMEGMDKKNASTYMFGSHQDIKPRNVLVRKTKFVLADFGLMRLKTSVEDSKTLWKNGTVEYGAPECRDPDTLEQRHIGRASDIWSLGCVLAEVMVYMQEGHGGLEEFRKSRVSNGTYGKISRFHDEVGPSPVMLEHLARVATGTEKKPDWRPELGLFSQIQDMFNVAPTERPTATKVVEGLSKVTLEAILKDLLEKTATYLEKTPRNTTNVFRVRLKLEENRLRAWAAIMGLSPPLWHLEPPDLQDANPVPLIWVNLETTIEDLNIRDPFEEARLNEEYIIQKLHQANNKLYDILPSTDRDSADRVFATLSTTNTKKETLLSIGQVAQNESFPYRDIGAIAAMKYMSILLSRETITDDRIPRIDASLIDPDSSMPEDEVHPEIFWYSYGYRADERERVLVEWKGYGGKWQKDPDAEGFRERGLAMFSRIQGLVAMLRHAKPPHFRVLECSGCFHNVQQRKFGIVYKFPAADVIPLRLHHILRGRDQPAKVNFHVGEKIALAKALAVSLWTLHMSGWMHKDINSNNIVFFTESTQHYRLQASEPYLIGFQHSRQEDTYTEGPEISESWSKYQHPKYQTGSEPFRKEYDYYSFGLVLLEIAGWERLSNVYSRWKGDTPLQLRERYLKICDDKILERMGPTYHAVTRGCLLAETQFSGKELKSTIDFQRDVVERLNTCRI</sequence>
<dbReference type="InterPro" id="IPR056002">
    <property type="entry name" value="DUF7580"/>
</dbReference>
<dbReference type="AlphaFoldDB" id="A0A6A5YUW5"/>
<dbReference type="Pfam" id="PF00069">
    <property type="entry name" value="Pkinase"/>
    <property type="match status" value="1"/>
</dbReference>
<reference evidence="2" key="1">
    <citation type="journal article" date="2020" name="Stud. Mycol.">
        <title>101 Dothideomycetes genomes: a test case for predicting lifestyles and emergence of pathogens.</title>
        <authorList>
            <person name="Haridas S."/>
            <person name="Albert R."/>
            <person name="Binder M."/>
            <person name="Bloem J."/>
            <person name="Labutti K."/>
            <person name="Salamov A."/>
            <person name="Andreopoulos B."/>
            <person name="Baker S."/>
            <person name="Barry K."/>
            <person name="Bills G."/>
            <person name="Bluhm B."/>
            <person name="Cannon C."/>
            <person name="Castanera R."/>
            <person name="Culley D."/>
            <person name="Daum C."/>
            <person name="Ezra D."/>
            <person name="Gonzalez J."/>
            <person name="Henrissat B."/>
            <person name="Kuo A."/>
            <person name="Liang C."/>
            <person name="Lipzen A."/>
            <person name="Lutzoni F."/>
            <person name="Magnuson J."/>
            <person name="Mondo S."/>
            <person name="Nolan M."/>
            <person name="Ohm R."/>
            <person name="Pangilinan J."/>
            <person name="Park H.-J."/>
            <person name="Ramirez L."/>
            <person name="Alfaro M."/>
            <person name="Sun H."/>
            <person name="Tritt A."/>
            <person name="Yoshinaga Y."/>
            <person name="Zwiers L.-H."/>
            <person name="Turgeon B."/>
            <person name="Goodwin S."/>
            <person name="Spatafora J."/>
            <person name="Crous P."/>
            <person name="Grigoriev I."/>
        </authorList>
    </citation>
    <scope>NUCLEOTIDE SEQUENCE</scope>
    <source>
        <strain evidence="2">CBS 627.86</strain>
    </source>
</reference>
<evidence type="ECO:0000313" key="3">
    <source>
        <dbReference type="Proteomes" id="UP000799770"/>
    </source>
</evidence>
<evidence type="ECO:0000259" key="1">
    <source>
        <dbReference type="PROSITE" id="PS50011"/>
    </source>
</evidence>
<dbReference type="PANTHER" id="PTHR37542:SF3">
    <property type="entry name" value="PRION-INHIBITION AND PROPAGATION HELO DOMAIN-CONTAINING PROTEIN"/>
    <property type="match status" value="1"/>
</dbReference>
<evidence type="ECO:0000313" key="2">
    <source>
        <dbReference type="EMBL" id="KAF2110564.1"/>
    </source>
</evidence>
<dbReference type="Proteomes" id="UP000799770">
    <property type="component" value="Unassembled WGS sequence"/>
</dbReference>
<keyword evidence="2" id="KW-0418">Kinase</keyword>
<keyword evidence="3" id="KW-1185">Reference proteome</keyword>
<feature type="domain" description="Protein kinase" evidence="1">
    <location>
        <begin position="595"/>
        <end position="955"/>
    </location>
</feature>
<dbReference type="PANTHER" id="PTHR37542">
    <property type="entry name" value="HELO DOMAIN-CONTAINING PROTEIN-RELATED"/>
    <property type="match status" value="1"/>
</dbReference>
<dbReference type="OrthoDB" id="4062651at2759"/>
<dbReference type="GO" id="GO:0004672">
    <property type="term" value="F:protein kinase activity"/>
    <property type="evidence" value="ECO:0007669"/>
    <property type="project" value="InterPro"/>
</dbReference>
<dbReference type="Gene3D" id="3.30.200.20">
    <property type="entry name" value="Phosphorylase Kinase, domain 1"/>
    <property type="match status" value="1"/>
</dbReference>
<protein>
    <submittedName>
        <fullName evidence="2">Kinase-like domain-containing protein</fullName>
    </submittedName>
</protein>
<dbReference type="EMBL" id="ML977337">
    <property type="protein sequence ID" value="KAF2110564.1"/>
    <property type="molecule type" value="Genomic_DNA"/>
</dbReference>
<dbReference type="InterPro" id="IPR000719">
    <property type="entry name" value="Prot_kinase_dom"/>
</dbReference>
<dbReference type="GO" id="GO:0005524">
    <property type="term" value="F:ATP binding"/>
    <property type="evidence" value="ECO:0007669"/>
    <property type="project" value="InterPro"/>
</dbReference>
<dbReference type="Pfam" id="PF24476">
    <property type="entry name" value="DUF7580"/>
    <property type="match status" value="1"/>
</dbReference>
<name>A0A6A5YUW5_9PLEO</name>
<dbReference type="SMART" id="SM00220">
    <property type="entry name" value="S_TKc"/>
    <property type="match status" value="1"/>
</dbReference>
<accession>A0A6A5YUW5</accession>
<keyword evidence="2" id="KW-0808">Transferase</keyword>
<dbReference type="SUPFAM" id="SSF56112">
    <property type="entry name" value="Protein kinase-like (PK-like)"/>
    <property type="match status" value="2"/>
</dbReference>
<dbReference type="InterPro" id="IPR011009">
    <property type="entry name" value="Kinase-like_dom_sf"/>
</dbReference>
<gene>
    <name evidence="2" type="ORF">BDV96DRAFT_583376</name>
</gene>
<dbReference type="PROSITE" id="PS50011">
    <property type="entry name" value="PROTEIN_KINASE_DOM"/>
    <property type="match status" value="2"/>
</dbReference>
<dbReference type="Gene3D" id="1.10.510.10">
    <property type="entry name" value="Transferase(Phosphotransferase) domain 1"/>
    <property type="match status" value="2"/>
</dbReference>
<organism evidence="2 3">
    <name type="scientific">Lophiotrema nucula</name>
    <dbReference type="NCBI Taxonomy" id="690887"/>
    <lineage>
        <taxon>Eukaryota</taxon>
        <taxon>Fungi</taxon>
        <taxon>Dikarya</taxon>
        <taxon>Ascomycota</taxon>
        <taxon>Pezizomycotina</taxon>
        <taxon>Dothideomycetes</taxon>
        <taxon>Pleosporomycetidae</taxon>
        <taxon>Pleosporales</taxon>
        <taxon>Lophiotremataceae</taxon>
        <taxon>Lophiotrema</taxon>
    </lineage>
</organism>
<feature type="domain" description="Protein kinase" evidence="1">
    <location>
        <begin position="145"/>
        <end position="468"/>
    </location>
</feature>
<proteinExistence type="predicted"/>
<dbReference type="CDD" id="cd00180">
    <property type="entry name" value="PKc"/>
    <property type="match status" value="1"/>
</dbReference>